<evidence type="ECO:0000256" key="3">
    <source>
        <dbReference type="SAM" id="Phobius"/>
    </source>
</evidence>
<name>A0A423XHX2_9PEZI</name>
<evidence type="ECO:0000256" key="2">
    <source>
        <dbReference type="SAM" id="MobiDB-lite"/>
    </source>
</evidence>
<reference evidence="5 6" key="1">
    <citation type="submission" date="2015-09" db="EMBL/GenBank/DDBJ databases">
        <title>Host preference determinants of Valsa canker pathogens revealed by comparative genomics.</title>
        <authorList>
            <person name="Yin Z."/>
            <person name="Huang L."/>
        </authorList>
    </citation>
    <scope>NUCLEOTIDE SEQUENCE [LARGE SCALE GENOMIC DNA]</scope>
    <source>
        <strain evidence="5 6">SXYLt</strain>
    </source>
</reference>
<organism evidence="5 6">
    <name type="scientific">Cytospora leucostoma</name>
    <dbReference type="NCBI Taxonomy" id="1230097"/>
    <lineage>
        <taxon>Eukaryota</taxon>
        <taxon>Fungi</taxon>
        <taxon>Dikarya</taxon>
        <taxon>Ascomycota</taxon>
        <taxon>Pezizomycotina</taxon>
        <taxon>Sordariomycetes</taxon>
        <taxon>Sordariomycetidae</taxon>
        <taxon>Diaporthales</taxon>
        <taxon>Cytosporaceae</taxon>
        <taxon>Cytospora</taxon>
    </lineage>
</organism>
<dbReference type="InterPro" id="IPR050231">
    <property type="entry name" value="Iron_ascorbate_oxido_reductase"/>
</dbReference>
<dbReference type="PANTHER" id="PTHR47990">
    <property type="entry name" value="2-OXOGLUTARATE (2OG) AND FE(II)-DEPENDENT OXYGENASE SUPERFAMILY PROTEIN-RELATED"/>
    <property type="match status" value="1"/>
</dbReference>
<evidence type="ECO:0000259" key="4">
    <source>
        <dbReference type="PROSITE" id="PS51471"/>
    </source>
</evidence>
<dbReference type="PROSITE" id="PS51471">
    <property type="entry name" value="FE2OG_OXY"/>
    <property type="match status" value="1"/>
</dbReference>
<keyword evidence="3" id="KW-0472">Membrane</keyword>
<evidence type="ECO:0000256" key="1">
    <source>
        <dbReference type="ARBA" id="ARBA00008056"/>
    </source>
</evidence>
<dbReference type="Pfam" id="PF03171">
    <property type="entry name" value="2OG-FeII_Oxy"/>
    <property type="match status" value="1"/>
</dbReference>
<dbReference type="STRING" id="1230097.A0A423XHX2"/>
<dbReference type="InterPro" id="IPR044861">
    <property type="entry name" value="IPNS-like_FE2OG_OXY"/>
</dbReference>
<keyword evidence="6" id="KW-1185">Reference proteome</keyword>
<dbReference type="InterPro" id="IPR027443">
    <property type="entry name" value="IPNS-like_sf"/>
</dbReference>
<feature type="region of interest" description="Disordered" evidence="2">
    <location>
        <begin position="103"/>
        <end position="128"/>
    </location>
</feature>
<dbReference type="Pfam" id="PF14226">
    <property type="entry name" value="DIOX_N"/>
    <property type="match status" value="1"/>
</dbReference>
<gene>
    <name evidence="5" type="ORF">VPNG_02481</name>
</gene>
<dbReference type="EMBL" id="LKEB01000007">
    <property type="protein sequence ID" value="ROW15942.1"/>
    <property type="molecule type" value="Genomic_DNA"/>
</dbReference>
<protein>
    <recommendedName>
        <fullName evidence="4">Fe2OG dioxygenase domain-containing protein</fullName>
    </recommendedName>
</protein>
<dbReference type="GO" id="GO:0044283">
    <property type="term" value="P:small molecule biosynthetic process"/>
    <property type="evidence" value="ECO:0007669"/>
    <property type="project" value="UniProtKB-ARBA"/>
</dbReference>
<dbReference type="PRINTS" id="PR00682">
    <property type="entry name" value="IPNSYNTHASE"/>
</dbReference>
<dbReference type="Gene3D" id="2.60.120.330">
    <property type="entry name" value="B-lactam Antibiotic, Isopenicillin N Synthase, Chain"/>
    <property type="match status" value="1"/>
</dbReference>
<dbReference type="Proteomes" id="UP000285146">
    <property type="component" value="Unassembled WGS sequence"/>
</dbReference>
<dbReference type="InParanoid" id="A0A423XHX2"/>
<dbReference type="OrthoDB" id="288590at2759"/>
<dbReference type="SUPFAM" id="SSF51197">
    <property type="entry name" value="Clavaminate synthase-like"/>
    <property type="match status" value="1"/>
</dbReference>
<comment type="caution">
    <text evidence="5">The sequence shown here is derived from an EMBL/GenBank/DDBJ whole genome shotgun (WGS) entry which is preliminary data.</text>
</comment>
<dbReference type="AlphaFoldDB" id="A0A423XHX2"/>
<accession>A0A423XHX2</accession>
<keyword evidence="3" id="KW-0812">Transmembrane</keyword>
<keyword evidence="3" id="KW-1133">Transmembrane helix</keyword>
<evidence type="ECO:0000313" key="5">
    <source>
        <dbReference type="EMBL" id="ROW15942.1"/>
    </source>
</evidence>
<evidence type="ECO:0000313" key="6">
    <source>
        <dbReference type="Proteomes" id="UP000285146"/>
    </source>
</evidence>
<feature type="domain" description="Fe2OG dioxygenase" evidence="4">
    <location>
        <begin position="181"/>
        <end position="283"/>
    </location>
</feature>
<feature type="transmembrane region" description="Helical" evidence="3">
    <location>
        <begin position="573"/>
        <end position="593"/>
    </location>
</feature>
<sequence>MAGAAAAVEQKVRSREPWMLLSQDMETDDWVGWEQKIAKEIYDACHTCGFFYIQNHGIPEQVVTETFALLKRFFALDIDTKMNAHVHKNPAIRGYEPMLETRLDPRTKGEPEQDYIGKTGRRPPPHITKPQNIWPAKAPWWREGLYNYYTHILPLAMKLVKLIALAFDLEETALDRDFEFPITGMRALYYPPTPADEESPSIGLGAHADFSWLTLVLQDSIPALEVLNQDGLWVEAPPKPGTFVCNVGQYLERQSNGKFPATVHRVRNRTGRERYSLPFFLTMDPDVDLEVLDSCVQEGEKPKYEKINVSTGHSYSSTGDPAYKIKPLSISRAILPEVLKACSFPPFALVAAGLKHFHLSHHVQYDDNDVPVALVLLLRIPRNSQSINVTMRIRLSDLATVCLFATMQDETGQRIILVFEDRGFDDHAWFDKLLQDINAVESATGMTRSTWRLQLSDKLMEWFSDYDNLLRSLYASHTELSHLDTVITFSIKVGRFLSDAVELLEALRTETGLAPMSRREHGSLQQRIQFSLSRCEMTSDKTKEMLERSKAQINVSIWSAGLFQLDEARNWKVYIGTTVALTAGVFAVWLVYLKWSGLKREKKPIHIAGLGYVREGRVAATLRSPKEGRSVDIQRESFWISK</sequence>
<proteinExistence type="inferred from homology"/>
<dbReference type="InterPro" id="IPR026992">
    <property type="entry name" value="DIOX_N"/>
</dbReference>
<dbReference type="InterPro" id="IPR005123">
    <property type="entry name" value="Oxoglu/Fe-dep_dioxygenase_dom"/>
</dbReference>
<comment type="similarity">
    <text evidence="1">Belongs to the iron/ascorbate-dependent oxidoreductase family.</text>
</comment>